<dbReference type="OrthoDB" id="3268648at2"/>
<keyword evidence="4" id="KW-1133">Transmembrane helix</keyword>
<feature type="domain" description="Peptidoglycan binding-like" evidence="5">
    <location>
        <begin position="169"/>
        <end position="218"/>
    </location>
</feature>
<keyword evidence="4" id="KW-0472">Membrane</keyword>
<dbReference type="PANTHER" id="PTHR32347">
    <property type="entry name" value="EFFLUX SYSTEM COMPONENT YKNX-RELATED"/>
    <property type="match status" value="1"/>
</dbReference>
<dbReference type="InterPro" id="IPR050465">
    <property type="entry name" value="UPF0194_transport"/>
</dbReference>
<protein>
    <submittedName>
        <fullName evidence="6">HlyD family efflux transporter periplasmic adaptor subunit</fullName>
    </submittedName>
</protein>
<dbReference type="Pfam" id="PF01471">
    <property type="entry name" value="PG_binding_1"/>
    <property type="match status" value="1"/>
</dbReference>
<organism evidence="6 7">
    <name type="scientific">Streptomyces marianii</name>
    <dbReference type="NCBI Taxonomy" id="1817406"/>
    <lineage>
        <taxon>Bacteria</taxon>
        <taxon>Bacillati</taxon>
        <taxon>Actinomycetota</taxon>
        <taxon>Actinomycetes</taxon>
        <taxon>Kitasatosporales</taxon>
        <taxon>Streptomycetaceae</taxon>
        <taxon>Streptomyces</taxon>
    </lineage>
</organism>
<dbReference type="Gene3D" id="1.10.101.10">
    <property type="entry name" value="PGBD-like superfamily/PGBD"/>
    <property type="match status" value="1"/>
</dbReference>
<sequence length="406" mass="41601">MTHTPGTTDDRPDRTDRLTTPADPAPTPAHNPPDTSPDDTPQGPPRNRRPRTAAALVAVAVAVVLGTAGVVAYGAGDDGGKTDKGSGLPPATATVTRSDLARQDTVTGSLGYGDKQPLLSGASGTVTWMPKPGATVAQGQNAFKVDGRPVPLIYGDTPLYRALRPGTKGPDAAEVERALAALGYTGFTADEEYSDKTAAAVKRWQKRLGVPQTGTVEPADLVVAGDKIRVTGHEVKPGEPLRPGSPVLTYTSTGRLVVIDLDAKKQNLVRRGDGVAVVLPDGARAAGTVTSVGKVASTESGGGGPGGDDGRTVIKVTVRIDDKDKDKLGSYDGAPVDVEITAERKKDVLTVPISALLALSEGGYGVQVVKGSVTTTIAVKTGMFANGRVEITGAGLKAGDKVGVPR</sequence>
<dbReference type="EMBL" id="VAWE01000001">
    <property type="protein sequence ID" value="TLQ42004.1"/>
    <property type="molecule type" value="Genomic_DNA"/>
</dbReference>
<evidence type="ECO:0000256" key="4">
    <source>
        <dbReference type="SAM" id="Phobius"/>
    </source>
</evidence>
<evidence type="ECO:0000313" key="6">
    <source>
        <dbReference type="EMBL" id="TLQ42004.1"/>
    </source>
</evidence>
<feature type="region of interest" description="Disordered" evidence="3">
    <location>
        <begin position="75"/>
        <end position="97"/>
    </location>
</feature>
<feature type="transmembrane region" description="Helical" evidence="4">
    <location>
        <begin position="53"/>
        <end position="75"/>
    </location>
</feature>
<keyword evidence="7" id="KW-1185">Reference proteome</keyword>
<dbReference type="SUPFAM" id="SSF47090">
    <property type="entry name" value="PGBD-like"/>
    <property type="match status" value="1"/>
</dbReference>
<gene>
    <name evidence="6" type="ORF">FEF34_00780</name>
</gene>
<keyword evidence="4" id="KW-0812">Transmembrane</keyword>
<dbReference type="InterPro" id="IPR036366">
    <property type="entry name" value="PGBDSf"/>
</dbReference>
<evidence type="ECO:0000256" key="1">
    <source>
        <dbReference type="ARBA" id="ARBA00004196"/>
    </source>
</evidence>
<dbReference type="InterPro" id="IPR036365">
    <property type="entry name" value="PGBD-like_sf"/>
</dbReference>
<dbReference type="Proteomes" id="UP000305921">
    <property type="component" value="Unassembled WGS sequence"/>
</dbReference>
<proteinExistence type="predicted"/>
<comment type="subcellular location">
    <subcellularLocation>
        <location evidence="1">Cell envelope</location>
    </subcellularLocation>
</comment>
<evidence type="ECO:0000259" key="5">
    <source>
        <dbReference type="Pfam" id="PF01471"/>
    </source>
</evidence>
<name>A0A5R9E0Z4_9ACTN</name>
<feature type="compositionally biased region" description="Pro residues" evidence="3">
    <location>
        <begin position="23"/>
        <end position="35"/>
    </location>
</feature>
<comment type="caution">
    <text evidence="6">The sequence shown here is derived from an EMBL/GenBank/DDBJ whole genome shotgun (WGS) entry which is preliminary data.</text>
</comment>
<dbReference type="GO" id="GO:0030313">
    <property type="term" value="C:cell envelope"/>
    <property type="evidence" value="ECO:0007669"/>
    <property type="project" value="UniProtKB-SubCell"/>
</dbReference>
<dbReference type="Gene3D" id="2.40.420.20">
    <property type="match status" value="1"/>
</dbReference>
<evidence type="ECO:0000313" key="7">
    <source>
        <dbReference type="Proteomes" id="UP000305921"/>
    </source>
</evidence>
<dbReference type="InterPro" id="IPR002477">
    <property type="entry name" value="Peptidoglycan-bd-like"/>
</dbReference>
<dbReference type="RefSeq" id="WP_138051415.1">
    <property type="nucleotide sequence ID" value="NZ_VAWE01000001.1"/>
</dbReference>
<dbReference type="AlphaFoldDB" id="A0A5R9E0Z4"/>
<keyword evidence="2" id="KW-0175">Coiled coil</keyword>
<feature type="region of interest" description="Disordered" evidence="3">
    <location>
        <begin position="1"/>
        <end position="49"/>
    </location>
</feature>
<evidence type="ECO:0000256" key="3">
    <source>
        <dbReference type="SAM" id="MobiDB-lite"/>
    </source>
</evidence>
<evidence type="ECO:0000256" key="2">
    <source>
        <dbReference type="ARBA" id="ARBA00023054"/>
    </source>
</evidence>
<feature type="compositionally biased region" description="Basic and acidic residues" evidence="3">
    <location>
        <begin position="8"/>
        <end position="17"/>
    </location>
</feature>
<accession>A0A5R9E0Z4</accession>
<reference evidence="6 7" key="1">
    <citation type="submission" date="2019-05" db="EMBL/GenBank/DDBJ databases">
        <title>Streptomyces marianii sp. nov., a novel marine actinomycete from southern coast of India.</title>
        <authorList>
            <person name="Iniyan A.M."/>
            <person name="Wink J."/>
            <person name="Ramprasad E."/>
            <person name="Ramana C.V."/>
            <person name="Bunk B."/>
            <person name="Sproer C."/>
            <person name="Joseph F.-J.R.S."/>
            <person name="Vincent S.G.P."/>
        </authorList>
    </citation>
    <scope>NUCLEOTIDE SEQUENCE [LARGE SCALE GENOMIC DNA]</scope>
    <source>
        <strain evidence="6 7">ICN19</strain>
    </source>
</reference>